<dbReference type="InterPro" id="IPR029442">
    <property type="entry name" value="GyrI-like"/>
</dbReference>
<dbReference type="InterPro" id="IPR011256">
    <property type="entry name" value="Reg_factor_effector_dom_sf"/>
</dbReference>
<evidence type="ECO:0000259" key="3">
    <source>
        <dbReference type="SMART" id="SM00871"/>
    </source>
</evidence>
<protein>
    <submittedName>
        <fullName evidence="4">Transcriptional activator ligand binding domain protein</fullName>
    </submittedName>
</protein>
<accession>D0LHT0</accession>
<dbReference type="STRING" id="502025.Hoch_2214"/>
<keyword evidence="2" id="KW-0732">Signal</keyword>
<evidence type="ECO:0000313" key="5">
    <source>
        <dbReference type="Proteomes" id="UP000001880"/>
    </source>
</evidence>
<dbReference type="EMBL" id="CP001804">
    <property type="protein sequence ID" value="ACY14759.1"/>
    <property type="molecule type" value="Genomic_DNA"/>
</dbReference>
<evidence type="ECO:0000256" key="1">
    <source>
        <dbReference type="SAM" id="MobiDB-lite"/>
    </source>
</evidence>
<dbReference type="OrthoDB" id="7849865at2"/>
<reference evidence="4 5" key="1">
    <citation type="journal article" date="2010" name="Stand. Genomic Sci.">
        <title>Complete genome sequence of Haliangium ochraceum type strain (SMP-2).</title>
        <authorList>
            <consortium name="US DOE Joint Genome Institute (JGI-PGF)"/>
            <person name="Ivanova N."/>
            <person name="Daum C."/>
            <person name="Lang E."/>
            <person name="Abt B."/>
            <person name="Kopitz M."/>
            <person name="Saunders E."/>
            <person name="Lapidus A."/>
            <person name="Lucas S."/>
            <person name="Glavina Del Rio T."/>
            <person name="Nolan M."/>
            <person name="Tice H."/>
            <person name="Copeland A."/>
            <person name="Cheng J.F."/>
            <person name="Chen F."/>
            <person name="Bruce D."/>
            <person name="Goodwin L."/>
            <person name="Pitluck S."/>
            <person name="Mavromatis K."/>
            <person name="Pati A."/>
            <person name="Mikhailova N."/>
            <person name="Chen A."/>
            <person name="Palaniappan K."/>
            <person name="Land M."/>
            <person name="Hauser L."/>
            <person name="Chang Y.J."/>
            <person name="Jeffries C.D."/>
            <person name="Detter J.C."/>
            <person name="Brettin T."/>
            <person name="Rohde M."/>
            <person name="Goker M."/>
            <person name="Bristow J."/>
            <person name="Markowitz V."/>
            <person name="Eisen J.A."/>
            <person name="Hugenholtz P."/>
            <person name="Kyrpides N.C."/>
            <person name="Klenk H.P."/>
        </authorList>
    </citation>
    <scope>NUCLEOTIDE SEQUENCE [LARGE SCALE GENOMIC DNA]</scope>
    <source>
        <strain evidence="5">DSM 14365 / CIP 107738 / JCM 11303 / AJ 13395 / SMP-2</strain>
    </source>
</reference>
<feature type="region of interest" description="Disordered" evidence="1">
    <location>
        <begin position="33"/>
        <end position="59"/>
    </location>
</feature>
<dbReference type="SUPFAM" id="SSF55136">
    <property type="entry name" value="Probable bacterial effector-binding domain"/>
    <property type="match status" value="1"/>
</dbReference>
<dbReference type="eggNOG" id="COG4978">
    <property type="taxonomic scope" value="Bacteria"/>
</dbReference>
<feature type="domain" description="AraC effector-binding" evidence="3">
    <location>
        <begin position="55"/>
        <end position="209"/>
    </location>
</feature>
<dbReference type="KEGG" id="hoh:Hoch_2214"/>
<proteinExistence type="predicted"/>
<dbReference type="InterPro" id="IPR010499">
    <property type="entry name" value="AraC_E-bd"/>
</dbReference>
<feature type="compositionally biased region" description="Low complexity" evidence="1">
    <location>
        <begin position="43"/>
        <end position="54"/>
    </location>
</feature>
<dbReference type="RefSeq" id="WP_012827367.1">
    <property type="nucleotide sequence ID" value="NC_013440.1"/>
</dbReference>
<evidence type="ECO:0000313" key="4">
    <source>
        <dbReference type="EMBL" id="ACY14759.1"/>
    </source>
</evidence>
<dbReference type="HOGENOM" id="CLU_113664_2_0_7"/>
<keyword evidence="5" id="KW-1185">Reference proteome</keyword>
<sequence>MPSTRPIIAITTLLAAAIAALLAAAALPAPVRAEPPAQRPSKPAAAEPAAAADAAKPRISSRTLAAQHTLIIRGSAAPVELGEQMSALIPRLIGFAMMQRLDMSGPPFARYRHYSEERIDFEVGVPIAAAHPGSASWNIEPGTLPAGPALTAVHRGSYDDLPDTHAALRRAARARGKRADGPLWEVFVTNPATQPDPAKLRTEVYLSLAP</sequence>
<evidence type="ECO:0000256" key="2">
    <source>
        <dbReference type="SAM" id="SignalP"/>
    </source>
</evidence>
<feature type="signal peptide" evidence="2">
    <location>
        <begin position="1"/>
        <end position="33"/>
    </location>
</feature>
<dbReference type="AlphaFoldDB" id="D0LHT0"/>
<name>D0LHT0_HALO1</name>
<organism evidence="4 5">
    <name type="scientific">Haliangium ochraceum (strain DSM 14365 / JCM 11303 / SMP-2)</name>
    <dbReference type="NCBI Taxonomy" id="502025"/>
    <lineage>
        <taxon>Bacteria</taxon>
        <taxon>Pseudomonadati</taxon>
        <taxon>Myxococcota</taxon>
        <taxon>Polyangia</taxon>
        <taxon>Haliangiales</taxon>
        <taxon>Kofleriaceae</taxon>
        <taxon>Haliangium</taxon>
    </lineage>
</organism>
<dbReference type="SMART" id="SM00871">
    <property type="entry name" value="AraC_E_bind"/>
    <property type="match status" value="1"/>
</dbReference>
<gene>
    <name evidence="4" type="ordered locus">Hoch_2214</name>
</gene>
<dbReference type="Proteomes" id="UP000001880">
    <property type="component" value="Chromosome"/>
</dbReference>
<feature type="chain" id="PRO_5003011361" evidence="2">
    <location>
        <begin position="34"/>
        <end position="210"/>
    </location>
</feature>
<dbReference type="Pfam" id="PF06445">
    <property type="entry name" value="GyrI-like"/>
    <property type="match status" value="1"/>
</dbReference>
<dbReference type="Gene3D" id="3.20.80.10">
    <property type="entry name" value="Regulatory factor, effector binding domain"/>
    <property type="match status" value="1"/>
</dbReference>